<evidence type="ECO:0000313" key="1">
    <source>
        <dbReference type="EMBL" id="MCI4389917.1"/>
    </source>
</evidence>
<name>A0ACC5XFD2_PANGG</name>
<accession>A0ACC5XFD2</accession>
<keyword evidence="2" id="KW-1185">Reference proteome</keyword>
<protein>
    <submittedName>
        <fullName evidence="1">Uncharacterized protein</fullName>
    </submittedName>
</protein>
<gene>
    <name evidence="1" type="ORF">PGIGA_G00116820</name>
</gene>
<organism evidence="1 2">
    <name type="scientific">Pangasianodon gigas</name>
    <name type="common">Mekong giant catfish</name>
    <name type="synonym">Pangasius gigas</name>
    <dbReference type="NCBI Taxonomy" id="30993"/>
    <lineage>
        <taxon>Eukaryota</taxon>
        <taxon>Metazoa</taxon>
        <taxon>Chordata</taxon>
        <taxon>Craniata</taxon>
        <taxon>Vertebrata</taxon>
        <taxon>Euteleostomi</taxon>
        <taxon>Actinopterygii</taxon>
        <taxon>Neopterygii</taxon>
        <taxon>Teleostei</taxon>
        <taxon>Ostariophysi</taxon>
        <taxon>Siluriformes</taxon>
        <taxon>Pangasiidae</taxon>
        <taxon>Pangasianodon</taxon>
    </lineage>
</organism>
<comment type="caution">
    <text evidence="1">The sequence shown here is derived from an EMBL/GenBank/DDBJ whole genome shotgun (WGS) entry which is preliminary data.</text>
</comment>
<sequence length="67" mass="7558">MRKLSEKIIQQALMPQSFITCWLSCGIRCNPCPARMCGWLLPFFGFVGDLCLLFLRLSDHHGGTVSL</sequence>
<dbReference type="Proteomes" id="UP000829447">
    <property type="component" value="Linkage Group LG20"/>
</dbReference>
<proteinExistence type="predicted"/>
<evidence type="ECO:0000313" key="2">
    <source>
        <dbReference type="Proteomes" id="UP000829447"/>
    </source>
</evidence>
<reference evidence="1 2" key="1">
    <citation type="journal article" date="2022" name="bioRxiv">
        <title>An ancient truncated duplication of the anti-Mullerian hormone receptor type 2 gene is a potential conserved master sex determinant in the Pangasiidae catfish family.</title>
        <authorList>
            <person name="Wen M."/>
            <person name="Pan Q."/>
            <person name="Jouanno E."/>
            <person name="Montfort J."/>
            <person name="Zahm M."/>
            <person name="Cabau C."/>
            <person name="Klopp C."/>
            <person name="Iampietro C."/>
            <person name="Roques C."/>
            <person name="Bouchez O."/>
            <person name="Castinel A."/>
            <person name="Donnadieu C."/>
            <person name="Parrinello H."/>
            <person name="Poncet C."/>
            <person name="Belmonte E."/>
            <person name="Gautier V."/>
            <person name="Avarre J.-C."/>
            <person name="Dugue R."/>
            <person name="Gustiano R."/>
            <person name="Ha T.T.T."/>
            <person name="Campet M."/>
            <person name="Sriphairoj K."/>
            <person name="Ribolli J."/>
            <person name="de Almeida F.L."/>
            <person name="Desvignes T."/>
            <person name="Postlethwait J.H."/>
            <person name="Bucao C.F."/>
            <person name="Robinson-Rechavi M."/>
            <person name="Bobe J."/>
            <person name="Herpin A."/>
            <person name="Guiguen Y."/>
        </authorList>
    </citation>
    <scope>NUCLEOTIDE SEQUENCE [LARGE SCALE GENOMIC DNA]</scope>
    <source>
        <strain evidence="1">YG-Dec2019</strain>
    </source>
</reference>
<dbReference type="EMBL" id="CM040473">
    <property type="protein sequence ID" value="MCI4389917.1"/>
    <property type="molecule type" value="Genomic_DNA"/>
</dbReference>